<dbReference type="GO" id="GO:0045582">
    <property type="term" value="P:positive regulation of T cell differentiation"/>
    <property type="evidence" value="ECO:0007669"/>
    <property type="project" value="Ensembl"/>
</dbReference>
<dbReference type="GO" id="GO:0046935">
    <property type="term" value="F:1-phosphatidylinositol-3-kinase regulator activity"/>
    <property type="evidence" value="ECO:0007669"/>
    <property type="project" value="Ensembl"/>
</dbReference>
<reference evidence="1 2" key="1">
    <citation type="journal article" date="2019" name="Proc. Natl. Acad. Sci. U.S.A.">
        <title>Regulatory changes in pterin and carotenoid genes underlie balanced color polymorphisms in the wall lizard.</title>
        <authorList>
            <person name="Andrade P."/>
            <person name="Pinho C."/>
            <person name="Perez I de Lanuza G."/>
            <person name="Afonso S."/>
            <person name="Brejcha J."/>
            <person name="Rubin C.J."/>
            <person name="Wallerman O."/>
            <person name="Pereira P."/>
            <person name="Sabatino S.J."/>
            <person name="Bellati A."/>
            <person name="Pellitteri-Rosa D."/>
            <person name="Bosakova Z."/>
            <person name="Bunikis I."/>
            <person name="Carretero M.A."/>
            <person name="Feiner N."/>
            <person name="Marsik P."/>
            <person name="Pauperio F."/>
            <person name="Salvi D."/>
            <person name="Soler L."/>
            <person name="While G.M."/>
            <person name="Uller T."/>
            <person name="Font E."/>
            <person name="Andersson L."/>
            <person name="Carneiro M."/>
        </authorList>
    </citation>
    <scope>NUCLEOTIDE SEQUENCE</scope>
</reference>
<dbReference type="InterPro" id="IPR019522">
    <property type="entry name" value="PIK3R5/6"/>
</dbReference>
<evidence type="ECO:0000313" key="1">
    <source>
        <dbReference type="Ensembl" id="ENSPMRP00000024229.1"/>
    </source>
</evidence>
<dbReference type="GO" id="GO:0046934">
    <property type="term" value="F:1-phosphatidylinositol-4,5-bisphosphate 3-kinase activity"/>
    <property type="evidence" value="ECO:0007669"/>
    <property type="project" value="Ensembl"/>
</dbReference>
<dbReference type="Proteomes" id="UP000472272">
    <property type="component" value="Chromosome 2"/>
</dbReference>
<reference evidence="1" key="3">
    <citation type="submission" date="2025-09" db="UniProtKB">
        <authorList>
            <consortium name="Ensembl"/>
        </authorList>
    </citation>
    <scope>IDENTIFICATION</scope>
</reference>
<protein>
    <submittedName>
        <fullName evidence="1">Phosphoinositide-3-kinase regulatory subunit 6</fullName>
    </submittedName>
</protein>
<dbReference type="OMA" id="MPACWDG"/>
<dbReference type="Pfam" id="PF10486">
    <property type="entry name" value="PI3K_1B_p101"/>
    <property type="match status" value="2"/>
</dbReference>
<accession>A0A670JL39</accession>
<dbReference type="KEGG" id="pmua:114590747"/>
<keyword evidence="2" id="KW-1185">Reference proteome</keyword>
<dbReference type="OrthoDB" id="8781591at2759"/>
<organism evidence="1 2">
    <name type="scientific">Podarcis muralis</name>
    <name type="common">Wall lizard</name>
    <name type="synonym">Lacerta muralis</name>
    <dbReference type="NCBI Taxonomy" id="64176"/>
    <lineage>
        <taxon>Eukaryota</taxon>
        <taxon>Metazoa</taxon>
        <taxon>Chordata</taxon>
        <taxon>Craniata</taxon>
        <taxon>Vertebrata</taxon>
        <taxon>Euteleostomi</taxon>
        <taxon>Lepidosauria</taxon>
        <taxon>Squamata</taxon>
        <taxon>Bifurcata</taxon>
        <taxon>Unidentata</taxon>
        <taxon>Episquamata</taxon>
        <taxon>Laterata</taxon>
        <taxon>Lacertibaenia</taxon>
        <taxon>Lacertidae</taxon>
        <taxon>Podarcis</taxon>
    </lineage>
</organism>
<gene>
    <name evidence="1" type="primary">PIK3R6</name>
</gene>
<dbReference type="GO" id="GO:0005944">
    <property type="term" value="C:phosphatidylinositol 3-kinase complex, class IB"/>
    <property type="evidence" value="ECO:0007669"/>
    <property type="project" value="Ensembl"/>
</dbReference>
<dbReference type="GO" id="GO:0045766">
    <property type="term" value="P:positive regulation of angiogenesis"/>
    <property type="evidence" value="ECO:0007669"/>
    <property type="project" value="Ensembl"/>
</dbReference>
<dbReference type="GO" id="GO:0007186">
    <property type="term" value="P:G protein-coupled receptor signaling pathway"/>
    <property type="evidence" value="ECO:0007669"/>
    <property type="project" value="Ensembl"/>
</dbReference>
<sequence>MDNPEVESDFLRSVHALLRELDGHHPAFQSERGMLRWTLHKKIDRNPSNGALLIKILVKELERAERCNYRQYIIPLLHTLMYTLIKAPCIPDDLYERVYDFCKKLLTLPKPYCTIGLDYARQLKLERTIPGALYQRMVSAEQSLKNDSFPYQEKVFMFVDPELLSEAVCRALIDEIKAAQMSQCMKSCMLCVIERAFQTVLKEHGHVKNVHSILQAKPLDVTEHYFQQVMAAIEHAGRDMSAEYNQYVEELGKIYSTLMSTTEKDVEKTGVERSSGIPLPNPNISFHLWRDEDQLWKELVLFLRSPSQSCEQDSLSPELDIFEFQDMGPDFDCCEQTRFSVLSNDSGIERDLPNLGDENQSSCTAEAEHTRLQRKGCMKKKGSPLDSLAFLQSGSNGQGAKPAGKLHRKSGGSVMEPVAQLKRLHTARVLVLGDDRILGRLAQAYYSLRKRESRRAFLTPRLKVQFYYVPVVEEQPTSSPTEEGALPDQTEPCELAAYLGRADPWYESNINTLCHMIPKLATMPSSPSKSTVSELFILDVIAYYVRLGLQPVFFQVYAVKLFFSNTDLEPVEDIFLIELSLMLEEFNPSRDTLPTKKKLAVEVPGADLTLMYKKVLLSNREKEETLSLRSTGLVIKAIPSNETEDLVCLNVNTTEVVKISNLSGRSYSLVTNTIRTRSIKIRSTEQRTFTVCLDKDSRRLYKNVTSIEVFPCLEPSYCLQKTRTRRSSLEEEEDVGLAKYLPKSLLLPINTFAGIVQ</sequence>
<dbReference type="Ensembl" id="ENSPMRT00000025695.1">
    <property type="protein sequence ID" value="ENSPMRP00000024229.1"/>
    <property type="gene ID" value="ENSPMRG00000015661.1"/>
</dbReference>
<evidence type="ECO:0000313" key="2">
    <source>
        <dbReference type="Proteomes" id="UP000472272"/>
    </source>
</evidence>
<dbReference type="RefSeq" id="XP_028573008.1">
    <property type="nucleotide sequence ID" value="XM_028717175.1"/>
</dbReference>
<dbReference type="GO" id="GO:0042269">
    <property type="term" value="P:regulation of natural killer cell mediated cytotoxicity"/>
    <property type="evidence" value="ECO:0007669"/>
    <property type="project" value="Ensembl"/>
</dbReference>
<dbReference type="AlphaFoldDB" id="A0A670JL39"/>
<dbReference type="RefSeq" id="XP_028573009.1">
    <property type="nucleotide sequence ID" value="XM_028717176.1"/>
</dbReference>
<dbReference type="PANTHER" id="PTHR15593">
    <property type="entry name" value="PHOSPHATIDYLINOSITOL 3-KINASE REGULATORY SUBUNIT"/>
    <property type="match status" value="1"/>
</dbReference>
<proteinExistence type="predicted"/>
<dbReference type="PANTHER" id="PTHR15593:SF1">
    <property type="entry name" value="PHOSPHOINOSITIDE 3-KINASE REGULATORY SUBUNIT 6"/>
    <property type="match status" value="1"/>
</dbReference>
<reference evidence="1" key="2">
    <citation type="submission" date="2025-08" db="UniProtKB">
        <authorList>
            <consortium name="Ensembl"/>
        </authorList>
    </citation>
    <scope>IDENTIFICATION</scope>
</reference>
<dbReference type="GeneTree" id="ENSGT00530000063753"/>
<dbReference type="GeneID" id="114590747"/>
<name>A0A670JL39_PODMU</name>
<dbReference type="CTD" id="146850"/>